<name>A0A139XFQ2_9CYAN</name>
<evidence type="ECO:0000256" key="1">
    <source>
        <dbReference type="ARBA" id="ARBA00008761"/>
    </source>
</evidence>
<sequence length="439" mass="49815">MAELIQTQLIRIKLPQFETNILEFICKRSNSLWNQAIYYINQNHKLTHPGNLPSVPYEQMAHDLKEELNYKLLYSQSAQQTLKSVAEGFKSFKELLPMWRRGELPHLNSEPKPPSYRKKGGLFQVSYPKQALTFDLGISFVRIPLGAELKTLEGISELFLPTPTNIDPEQIRELTIVPRNGEFYAAYSYAAKSPDAVKLDKMKALGIDHGKNNWLTCVSNIGTSFIVDGLHIKSLNQWFNKQVATLKEGKPQGFWSKHLASITEKRNRQMRDAVNKASRIVIDHCLKQSIGTIVFGWNPGQKQRVDMGKKGNQSFVQIPTAKLKDRIEQLCKLHGIDFVETEEAYTSKSSFFDGDELPKHGEKPIGYKPSGKRVKRGLYRTGNKNWYINADCNGAANILRKVNTMLGINLDGVCRETLTAPVRLHLWHVASKQPLPKTA</sequence>
<comment type="similarity">
    <text evidence="1">In the C-terminal section; belongs to the transposase 35 family.</text>
</comment>
<dbReference type="InterPro" id="IPR010095">
    <property type="entry name" value="Cas12f1-like_TNB"/>
</dbReference>
<evidence type="ECO:0000313" key="9">
    <source>
        <dbReference type="EMBL" id="KYC43518.1"/>
    </source>
</evidence>
<dbReference type="InterPro" id="IPR001959">
    <property type="entry name" value="Transposase"/>
</dbReference>
<keyword evidence="4" id="KW-0233">DNA recombination</keyword>
<evidence type="ECO:0000259" key="6">
    <source>
        <dbReference type="Pfam" id="PF07282"/>
    </source>
</evidence>
<reference evidence="9 10" key="1">
    <citation type="journal article" date="2013" name="Genome Biol. Evol.">
        <title>Genomes of Stigonematalean cyanobacteria (subsection V) and the evolution of oxygenic photosynthesis from prokaryotes to plastids.</title>
        <authorList>
            <person name="Dagan T."/>
            <person name="Roettger M."/>
            <person name="Stucken K."/>
            <person name="Landan G."/>
            <person name="Koch R."/>
            <person name="Major P."/>
            <person name="Gould S.B."/>
            <person name="Goremykin V.V."/>
            <person name="Rippka R."/>
            <person name="Tandeau de Marsac N."/>
            <person name="Gugger M."/>
            <person name="Lockhart P.J."/>
            <person name="Allen J.F."/>
            <person name="Brune I."/>
            <person name="Maus I."/>
            <person name="Puhler A."/>
            <person name="Martin W.F."/>
        </authorList>
    </citation>
    <scope>NUCLEOTIDE SEQUENCE [LARGE SCALE GENOMIC DNA]</scope>
    <source>
        <strain evidence="9 10">PCC 7110</strain>
    </source>
</reference>
<evidence type="ECO:0000313" key="8">
    <source>
        <dbReference type="EMBL" id="KYC38296.1"/>
    </source>
</evidence>
<evidence type="ECO:0000256" key="3">
    <source>
        <dbReference type="ARBA" id="ARBA00023125"/>
    </source>
</evidence>
<keyword evidence="10" id="KW-1185">Reference proteome</keyword>
<dbReference type="NCBIfam" id="NF040570">
    <property type="entry name" value="guided_TnpB"/>
    <property type="match status" value="1"/>
</dbReference>
<dbReference type="EMBL" id="ANNX02000042">
    <property type="protein sequence ID" value="KYC38296.1"/>
    <property type="molecule type" value="Genomic_DNA"/>
</dbReference>
<reference evidence="9" key="2">
    <citation type="submission" date="2016-02" db="EMBL/GenBank/DDBJ databases">
        <authorList>
            <person name="Wen L."/>
            <person name="He K."/>
            <person name="Yang H."/>
        </authorList>
    </citation>
    <scope>NUCLEOTIDE SEQUENCE</scope>
    <source>
        <strain evidence="9">PCC 7110</strain>
    </source>
</reference>
<dbReference type="RefSeq" id="WP_017750191.1">
    <property type="nucleotide sequence ID" value="NZ_KQ976354.1"/>
</dbReference>
<evidence type="ECO:0000259" key="5">
    <source>
        <dbReference type="Pfam" id="PF01385"/>
    </source>
</evidence>
<dbReference type="EMBL" id="ANNX02000013">
    <property type="protein sequence ID" value="KYC43518.1"/>
    <property type="molecule type" value="Genomic_DNA"/>
</dbReference>
<dbReference type="Pfam" id="PF07282">
    <property type="entry name" value="Cas12f1-like_TNB"/>
    <property type="match status" value="1"/>
</dbReference>
<organism evidence="9 10">
    <name type="scientific">Scytonema hofmannii PCC 7110</name>
    <dbReference type="NCBI Taxonomy" id="128403"/>
    <lineage>
        <taxon>Bacteria</taxon>
        <taxon>Bacillati</taxon>
        <taxon>Cyanobacteriota</taxon>
        <taxon>Cyanophyceae</taxon>
        <taxon>Nostocales</taxon>
        <taxon>Scytonemataceae</taxon>
        <taxon>Scytonema</taxon>
    </lineage>
</organism>
<dbReference type="AlphaFoldDB" id="A0A139XFQ2"/>
<dbReference type="Proteomes" id="UP000076925">
    <property type="component" value="Unassembled WGS sequence"/>
</dbReference>
<dbReference type="GO" id="GO:0003677">
    <property type="term" value="F:DNA binding"/>
    <property type="evidence" value="ECO:0007669"/>
    <property type="project" value="UniProtKB-KW"/>
</dbReference>
<protein>
    <submittedName>
        <fullName evidence="9">Transposase</fullName>
    </submittedName>
</protein>
<keyword evidence="3" id="KW-0238">DNA-binding</keyword>
<feature type="domain" description="Probable transposase IS891/IS1136/IS1341" evidence="5">
    <location>
        <begin position="197"/>
        <end position="295"/>
    </location>
</feature>
<dbReference type="GO" id="GO:0032196">
    <property type="term" value="P:transposition"/>
    <property type="evidence" value="ECO:0007669"/>
    <property type="project" value="UniProtKB-KW"/>
</dbReference>
<accession>A0A139XFQ2</accession>
<feature type="domain" description="Cas12f1-like TNB" evidence="6">
    <location>
        <begin position="322"/>
        <end position="398"/>
    </location>
</feature>
<dbReference type="STRING" id="128403.WA1_10675"/>
<evidence type="ECO:0000313" key="7">
    <source>
        <dbReference type="EMBL" id="KYC36005.1"/>
    </source>
</evidence>
<dbReference type="Pfam" id="PF01385">
    <property type="entry name" value="OrfB_IS605"/>
    <property type="match status" value="1"/>
</dbReference>
<keyword evidence="2" id="KW-0815">Transposition</keyword>
<evidence type="ECO:0000256" key="2">
    <source>
        <dbReference type="ARBA" id="ARBA00022578"/>
    </source>
</evidence>
<dbReference type="NCBIfam" id="TIGR01766">
    <property type="entry name" value="IS200/IS605 family accessory protein TnpB-like domain"/>
    <property type="match status" value="1"/>
</dbReference>
<evidence type="ECO:0000313" key="10">
    <source>
        <dbReference type="Proteomes" id="UP000076925"/>
    </source>
</evidence>
<proteinExistence type="inferred from homology"/>
<dbReference type="GO" id="GO:0006310">
    <property type="term" value="P:DNA recombination"/>
    <property type="evidence" value="ECO:0007669"/>
    <property type="project" value="UniProtKB-KW"/>
</dbReference>
<comment type="caution">
    <text evidence="9">The sequence shown here is derived from an EMBL/GenBank/DDBJ whole genome shotgun (WGS) entry which is preliminary data.</text>
</comment>
<evidence type="ECO:0000256" key="4">
    <source>
        <dbReference type="ARBA" id="ARBA00023172"/>
    </source>
</evidence>
<dbReference type="EMBL" id="ANNX02000047">
    <property type="protein sequence ID" value="KYC36005.1"/>
    <property type="molecule type" value="Genomic_DNA"/>
</dbReference>
<dbReference type="OrthoDB" id="442799at2"/>
<gene>
    <name evidence="9" type="ORF">WA1_10675</name>
    <name evidence="8" type="ORF">WA1_38865</name>
    <name evidence="7" type="ORF">WA1_40375</name>
</gene>